<evidence type="ECO:0008006" key="5">
    <source>
        <dbReference type="Google" id="ProtNLM"/>
    </source>
</evidence>
<dbReference type="InterPro" id="IPR027417">
    <property type="entry name" value="P-loop_NTPase"/>
</dbReference>
<dbReference type="PANTHER" id="PTHR33295:SF8">
    <property type="entry name" value="AAA+ ATPASE DOMAIN-CONTAINING PROTEIN"/>
    <property type="match status" value="1"/>
</dbReference>
<proteinExistence type="predicted"/>
<dbReference type="Pfam" id="PF13173">
    <property type="entry name" value="AAA_14"/>
    <property type="match status" value="1"/>
</dbReference>
<protein>
    <recommendedName>
        <fullName evidence="5">ATP-binding protein</fullName>
    </recommendedName>
</protein>
<dbReference type="EMBL" id="JAWDKD010000005">
    <property type="protein sequence ID" value="MDV0446419.1"/>
    <property type="molecule type" value="Genomic_DNA"/>
</dbReference>
<evidence type="ECO:0000259" key="1">
    <source>
        <dbReference type="Pfam" id="PF13173"/>
    </source>
</evidence>
<dbReference type="InterPro" id="IPR041682">
    <property type="entry name" value="AAA_14"/>
</dbReference>
<dbReference type="Proteomes" id="UP001271789">
    <property type="component" value="Unassembled WGS sequence"/>
</dbReference>
<accession>A0AAE4MI81</accession>
<dbReference type="InterPro" id="IPR025420">
    <property type="entry name" value="DUF4143"/>
</dbReference>
<dbReference type="RefSeq" id="WP_338098812.1">
    <property type="nucleotide sequence ID" value="NZ_JAWDKD010000005.1"/>
</dbReference>
<keyword evidence="4" id="KW-1185">Reference proteome</keyword>
<reference evidence="3" key="1">
    <citation type="submission" date="2023-06" db="EMBL/GenBank/DDBJ databases">
        <title>Genome sequence of Methanosarcinaceae archaeon Ag5.</title>
        <authorList>
            <person name="Protasov E."/>
            <person name="Platt K."/>
            <person name="Poehlein A."/>
            <person name="Daniel R."/>
            <person name="Brune A."/>
        </authorList>
    </citation>
    <scope>NUCLEOTIDE SEQUENCE</scope>
    <source>
        <strain evidence="3">Ag5</strain>
    </source>
</reference>
<evidence type="ECO:0000259" key="2">
    <source>
        <dbReference type="Pfam" id="PF13635"/>
    </source>
</evidence>
<sequence>MKQSVLEQIAFEQKEHLTISDAGLERDTLDLLPNLSSHALIISGIRRCGKSTLLHQYVKKNNQDAFYFNFEDIRLYEFQISDFIILDQVIESSGLKVLFFDEIQIIRGWELYVRQKLDQGFKVIITGSNASLLSRELGTKLTGRHITKELFPFSYSEFIEFKKLDPSEQSFYEYVETGGFPEVVKTGHHEILSFLIEDIINRDIVVRYGIKDAASVKKLFSYLLSNAAKLTTPSKLKEMIGIKSPSTILDYFSHLESCYLIHMVPKFSYSLKSQMLAPKKMYVNDTGLIKAGSVSFSEDKGRLLENIVFCELRRHGKEIYYFNENSKECDFIEMNKGQVKQIIQVCWELNHENEEREIDGLVEALDYFKQENGIIVTVNQKDLIRKGQHMIRVIPVYEYLISQKSD</sequence>
<dbReference type="Pfam" id="PF13635">
    <property type="entry name" value="DUF4143"/>
    <property type="match status" value="1"/>
</dbReference>
<feature type="domain" description="AAA" evidence="1">
    <location>
        <begin position="38"/>
        <end position="158"/>
    </location>
</feature>
<dbReference type="AlphaFoldDB" id="A0AAE4MI81"/>
<comment type="caution">
    <text evidence="3">The sequence shown here is derived from an EMBL/GenBank/DDBJ whole genome shotgun (WGS) entry which is preliminary data.</text>
</comment>
<feature type="domain" description="DUF4143" evidence="2">
    <location>
        <begin position="202"/>
        <end position="347"/>
    </location>
</feature>
<organism evidence="3 4">
    <name type="scientific">Methanolapillus africanus</name>
    <dbReference type="NCBI Taxonomy" id="3028297"/>
    <lineage>
        <taxon>Archaea</taxon>
        <taxon>Methanobacteriati</taxon>
        <taxon>Methanobacteriota</taxon>
        <taxon>Stenosarchaea group</taxon>
        <taxon>Methanomicrobia</taxon>
        <taxon>Methanosarcinales</taxon>
        <taxon>Methanosarcinaceae</taxon>
        <taxon>Methanolapillus</taxon>
    </lineage>
</organism>
<gene>
    <name evidence="3" type="ORF">MsAg5_02520</name>
</gene>
<name>A0AAE4MI81_9EURY</name>
<evidence type="ECO:0000313" key="3">
    <source>
        <dbReference type="EMBL" id="MDV0446419.1"/>
    </source>
</evidence>
<dbReference type="Gene3D" id="3.40.50.300">
    <property type="entry name" value="P-loop containing nucleotide triphosphate hydrolases"/>
    <property type="match status" value="1"/>
</dbReference>
<evidence type="ECO:0000313" key="4">
    <source>
        <dbReference type="Proteomes" id="UP001271789"/>
    </source>
</evidence>
<dbReference type="PANTHER" id="PTHR33295">
    <property type="entry name" value="ATPASE"/>
    <property type="match status" value="1"/>
</dbReference>
<dbReference type="SUPFAM" id="SSF52540">
    <property type="entry name" value="P-loop containing nucleoside triphosphate hydrolases"/>
    <property type="match status" value="1"/>
</dbReference>